<dbReference type="AlphaFoldDB" id="A0A6L9MUL4"/>
<evidence type="ECO:0000256" key="1">
    <source>
        <dbReference type="SAM" id="Phobius"/>
    </source>
</evidence>
<keyword evidence="4" id="KW-1185">Reference proteome</keyword>
<keyword evidence="1" id="KW-1133">Transmembrane helix</keyword>
<feature type="transmembrane region" description="Helical" evidence="1">
    <location>
        <begin position="6"/>
        <end position="24"/>
    </location>
</feature>
<sequence>MYFSVQDYGLLLLLTVYLFGLVYFIKSNKGESKSGWLCAALLCWPLFMADEWIRLSGEPDFAVVYGLSDIFAVLAITCCYRAIKPLLYEQPTARRRLWLPFIITALFQIAVLLIPTSQRMQWLSESPIGEPLYLWPAYVAPLLTGFSVLLIGILITEHIQSYHRHLPEQSVDIREFKIARLAGFMGMLVGIAFMSILLVTAATFGFFRLAGWESYHHLMLGTGLLIVLTSLLFVKNTSPSPFEHERLEEGKATPYEISSIISKAERHTIDSKAYKERGLTIAEFCRSADLDPTSLAIALRVSDKKSFRRFIYHFRLEYAKKVLLRTDTKVASVAKRLGLNSEKFLSDYLVKHLLKNGSGE</sequence>
<dbReference type="Gene3D" id="1.10.10.60">
    <property type="entry name" value="Homeodomain-like"/>
    <property type="match status" value="1"/>
</dbReference>
<name>A0A6L9MUL4_9ALTE</name>
<keyword evidence="1" id="KW-0812">Transmembrane</keyword>
<reference evidence="3 4" key="1">
    <citation type="submission" date="2020-01" db="EMBL/GenBank/DDBJ databases">
        <title>Genomes of bacteria type strains.</title>
        <authorList>
            <person name="Chen J."/>
            <person name="Zhu S."/>
            <person name="Yang J."/>
        </authorList>
    </citation>
    <scope>NUCLEOTIDE SEQUENCE [LARGE SCALE GENOMIC DNA]</scope>
    <source>
        <strain evidence="3 4">LMG 22958</strain>
    </source>
</reference>
<dbReference type="PROSITE" id="PS01124">
    <property type="entry name" value="HTH_ARAC_FAMILY_2"/>
    <property type="match status" value="1"/>
</dbReference>
<feature type="transmembrane region" description="Helical" evidence="1">
    <location>
        <begin position="61"/>
        <end position="83"/>
    </location>
</feature>
<feature type="domain" description="HTH araC/xylS-type" evidence="2">
    <location>
        <begin position="263"/>
        <end position="353"/>
    </location>
</feature>
<accession>A0A6L9MUL4</accession>
<evidence type="ECO:0000259" key="2">
    <source>
        <dbReference type="PROSITE" id="PS01124"/>
    </source>
</evidence>
<protein>
    <submittedName>
        <fullName evidence="3">DNA mismatch repair protein</fullName>
    </submittedName>
</protein>
<gene>
    <name evidence="3" type="ORF">GTW09_10350</name>
</gene>
<dbReference type="RefSeq" id="WP_163111812.1">
    <property type="nucleotide sequence ID" value="NZ_JAAAWP010000005.1"/>
</dbReference>
<dbReference type="GO" id="GO:0043565">
    <property type="term" value="F:sequence-specific DNA binding"/>
    <property type="evidence" value="ECO:0007669"/>
    <property type="project" value="InterPro"/>
</dbReference>
<dbReference type="InterPro" id="IPR018060">
    <property type="entry name" value="HTH_AraC"/>
</dbReference>
<evidence type="ECO:0000313" key="3">
    <source>
        <dbReference type="EMBL" id="NDW21922.1"/>
    </source>
</evidence>
<organism evidence="3 4">
    <name type="scientific">Alteromonas hispanica</name>
    <dbReference type="NCBI Taxonomy" id="315421"/>
    <lineage>
        <taxon>Bacteria</taxon>
        <taxon>Pseudomonadati</taxon>
        <taxon>Pseudomonadota</taxon>
        <taxon>Gammaproteobacteria</taxon>
        <taxon>Alteromonadales</taxon>
        <taxon>Alteromonadaceae</taxon>
        <taxon>Alteromonas/Salinimonas group</taxon>
        <taxon>Alteromonas</taxon>
    </lineage>
</organism>
<dbReference type="EMBL" id="JAAAWP010000005">
    <property type="protein sequence ID" value="NDW21922.1"/>
    <property type="molecule type" value="Genomic_DNA"/>
</dbReference>
<feature type="transmembrane region" description="Helical" evidence="1">
    <location>
        <begin position="184"/>
        <end position="209"/>
    </location>
</feature>
<dbReference type="GO" id="GO:0003700">
    <property type="term" value="F:DNA-binding transcription factor activity"/>
    <property type="evidence" value="ECO:0007669"/>
    <property type="project" value="InterPro"/>
</dbReference>
<feature type="transmembrane region" description="Helical" evidence="1">
    <location>
        <begin position="95"/>
        <end position="115"/>
    </location>
</feature>
<proteinExistence type="predicted"/>
<feature type="transmembrane region" description="Helical" evidence="1">
    <location>
        <begin position="135"/>
        <end position="155"/>
    </location>
</feature>
<dbReference type="Proteomes" id="UP000478837">
    <property type="component" value="Unassembled WGS sequence"/>
</dbReference>
<evidence type="ECO:0000313" key="4">
    <source>
        <dbReference type="Proteomes" id="UP000478837"/>
    </source>
</evidence>
<feature type="transmembrane region" description="Helical" evidence="1">
    <location>
        <begin position="215"/>
        <end position="234"/>
    </location>
</feature>
<comment type="caution">
    <text evidence="3">The sequence shown here is derived from an EMBL/GenBank/DDBJ whole genome shotgun (WGS) entry which is preliminary data.</text>
</comment>
<keyword evidence="1" id="KW-0472">Membrane</keyword>